<proteinExistence type="predicted"/>
<dbReference type="EMBL" id="MHCQ01000030">
    <property type="protein sequence ID" value="OGY24255.1"/>
    <property type="molecule type" value="Genomic_DNA"/>
</dbReference>
<organism evidence="1 2">
    <name type="scientific">Candidatus Woykebacteria bacterium RBG_13_40_7b</name>
    <dbReference type="NCBI Taxonomy" id="1802594"/>
    <lineage>
        <taxon>Bacteria</taxon>
        <taxon>Candidatus Woykeibacteriota</taxon>
    </lineage>
</organism>
<evidence type="ECO:0000313" key="2">
    <source>
        <dbReference type="Proteomes" id="UP000177103"/>
    </source>
</evidence>
<dbReference type="AlphaFoldDB" id="A0A1G1W9B7"/>
<evidence type="ECO:0000313" key="1">
    <source>
        <dbReference type="EMBL" id="OGY24255.1"/>
    </source>
</evidence>
<gene>
    <name evidence="1" type="ORF">A2Y57_04190</name>
</gene>
<comment type="caution">
    <text evidence="1">The sequence shown here is derived from an EMBL/GenBank/DDBJ whole genome shotgun (WGS) entry which is preliminary data.</text>
</comment>
<name>A0A1G1W9B7_9BACT</name>
<sequence length="95" mass="10924">MLTLKELKEMEPDTIFAQGEIKDSPAGINMAGTGKVMKWVAVRGGIEDWAIYCDNPFQPQLSYEGVRDYGDKLKMEEHIKKLVPCDDEAFKMYRY</sequence>
<reference evidence="1 2" key="1">
    <citation type="journal article" date="2016" name="Nat. Commun.">
        <title>Thousands of microbial genomes shed light on interconnected biogeochemical processes in an aquifer system.</title>
        <authorList>
            <person name="Anantharaman K."/>
            <person name="Brown C.T."/>
            <person name="Hug L.A."/>
            <person name="Sharon I."/>
            <person name="Castelle C.J."/>
            <person name="Probst A.J."/>
            <person name="Thomas B.C."/>
            <person name="Singh A."/>
            <person name="Wilkins M.J."/>
            <person name="Karaoz U."/>
            <person name="Brodie E.L."/>
            <person name="Williams K.H."/>
            <person name="Hubbard S.S."/>
            <person name="Banfield J.F."/>
        </authorList>
    </citation>
    <scope>NUCLEOTIDE SEQUENCE [LARGE SCALE GENOMIC DNA]</scope>
</reference>
<accession>A0A1G1W9B7</accession>
<protein>
    <submittedName>
        <fullName evidence="1">Uncharacterized protein</fullName>
    </submittedName>
</protein>
<dbReference type="Proteomes" id="UP000177103">
    <property type="component" value="Unassembled WGS sequence"/>
</dbReference>